<dbReference type="PANTHER" id="PTHR23410:SF12">
    <property type="entry name" value="LARGE RIBOSOMAL SUBUNIT PROTEIN UL18"/>
    <property type="match status" value="1"/>
</dbReference>
<dbReference type="FunFam" id="3.30.420.100:FF:000002">
    <property type="entry name" value="60S ribosomal protein L5"/>
    <property type="match status" value="1"/>
</dbReference>
<dbReference type="Pfam" id="PF17144">
    <property type="entry name" value="Ribosomal_L5e"/>
    <property type="match status" value="1"/>
</dbReference>
<organism evidence="11 12">
    <name type="scientific">Pinctada imbricata</name>
    <name type="common">Atlantic pearl-oyster</name>
    <name type="synonym">Pinctada martensii</name>
    <dbReference type="NCBI Taxonomy" id="66713"/>
    <lineage>
        <taxon>Eukaryota</taxon>
        <taxon>Metazoa</taxon>
        <taxon>Spiralia</taxon>
        <taxon>Lophotrochozoa</taxon>
        <taxon>Mollusca</taxon>
        <taxon>Bivalvia</taxon>
        <taxon>Autobranchia</taxon>
        <taxon>Pteriomorphia</taxon>
        <taxon>Pterioida</taxon>
        <taxon>Pterioidea</taxon>
        <taxon>Pteriidae</taxon>
        <taxon>Pinctada</taxon>
    </lineage>
</organism>
<dbReference type="InterPro" id="IPR025607">
    <property type="entry name" value="Ribosomal_uL18_C_euk"/>
</dbReference>
<reference evidence="11" key="1">
    <citation type="submission" date="2019-08" db="EMBL/GenBank/DDBJ databases">
        <title>The improved chromosome-level genome for the pearl oyster Pinctada fucata martensii using PacBio sequencing and Hi-C.</title>
        <authorList>
            <person name="Zheng Z."/>
        </authorList>
    </citation>
    <scope>NUCLEOTIDE SEQUENCE</scope>
    <source>
        <strain evidence="11">ZZ-2019</strain>
        <tissue evidence="11">Adductor muscle</tissue>
    </source>
</reference>
<dbReference type="Proteomes" id="UP001186944">
    <property type="component" value="Unassembled WGS sequence"/>
</dbReference>
<keyword evidence="5" id="KW-0689">Ribosomal protein</keyword>
<dbReference type="HAMAP" id="MF_01337_A">
    <property type="entry name" value="Ribosomal_uL18_A"/>
    <property type="match status" value="1"/>
</dbReference>
<feature type="compositionally biased region" description="Basic and acidic residues" evidence="9">
    <location>
        <begin position="293"/>
        <end position="304"/>
    </location>
</feature>
<dbReference type="InterPro" id="IPR057268">
    <property type="entry name" value="Ribosomal_L18"/>
</dbReference>
<evidence type="ECO:0000256" key="8">
    <source>
        <dbReference type="ARBA" id="ARBA00035352"/>
    </source>
</evidence>
<evidence type="ECO:0000256" key="3">
    <source>
        <dbReference type="ARBA" id="ARBA00022490"/>
    </source>
</evidence>
<dbReference type="InterPro" id="IPR005485">
    <property type="entry name" value="Rbsml_uL18_euk_arch"/>
</dbReference>
<dbReference type="Pfam" id="PF14204">
    <property type="entry name" value="Ribosomal_L18_c"/>
    <property type="match status" value="1"/>
</dbReference>
<evidence type="ECO:0000256" key="5">
    <source>
        <dbReference type="ARBA" id="ARBA00022980"/>
    </source>
</evidence>
<dbReference type="PRINTS" id="PR00058">
    <property type="entry name" value="RIBOSOMALL5"/>
</dbReference>
<dbReference type="PANTHER" id="PTHR23410">
    <property type="entry name" value="RIBOSOMAL PROTEIN L5-RELATED"/>
    <property type="match status" value="1"/>
</dbReference>
<comment type="subcellular location">
    <subcellularLocation>
        <location evidence="1">Cytoplasm</location>
    </subcellularLocation>
</comment>
<accession>A0AA88Y299</accession>
<keyword evidence="12" id="KW-1185">Reference proteome</keyword>
<gene>
    <name evidence="11" type="ORF">FSP39_012076</name>
</gene>
<dbReference type="EMBL" id="VSWD01000011">
    <property type="protein sequence ID" value="KAK3087888.1"/>
    <property type="molecule type" value="Genomic_DNA"/>
</dbReference>
<evidence type="ECO:0000256" key="7">
    <source>
        <dbReference type="ARBA" id="ARBA00035197"/>
    </source>
</evidence>
<keyword evidence="4" id="KW-0694">RNA-binding</keyword>
<dbReference type="SUPFAM" id="SSF53137">
    <property type="entry name" value="Translational machinery components"/>
    <property type="match status" value="1"/>
</dbReference>
<evidence type="ECO:0000313" key="12">
    <source>
        <dbReference type="Proteomes" id="UP001186944"/>
    </source>
</evidence>
<sequence length="304" mass="35546">SNFFSHFLQPFSKVVKNKAYFKRYQVKFRRRREGRTDYFARKRLIVQEKNKYNTPKYRLVVRFTNKDIICQIAYARLEGDHILCAAYSHELPRYGIKVGLTNYAAAYCTGLLLARRLLKKLKLDEIYKGQEDVNGEEYNVEDEEDAPGAFRCYLDVGLMRTTTGARMFGAMKGAVDGGLDIPHSTKRFPGYDGESGDYNSEVHRNHIFGQHVGNYMRNLSEEDEDAYKKQFSQYIKNGITADNVEEMYKKAHASIRKDPEAKAKPTKEVKVKRWNRSKMSLKQKKDRVKQKKEHYLKQMEAEED</sequence>
<comment type="similarity">
    <text evidence="2">Belongs to the universal ribosomal protein uL18 family.</text>
</comment>
<feature type="non-terminal residue" evidence="11">
    <location>
        <position position="1"/>
    </location>
</feature>
<dbReference type="GO" id="GO:0000027">
    <property type="term" value="P:ribosomal large subunit assembly"/>
    <property type="evidence" value="ECO:0007669"/>
    <property type="project" value="TreeGrafter"/>
</dbReference>
<evidence type="ECO:0000256" key="6">
    <source>
        <dbReference type="ARBA" id="ARBA00023274"/>
    </source>
</evidence>
<keyword evidence="6" id="KW-0687">Ribonucleoprotein</keyword>
<dbReference type="GO" id="GO:0008097">
    <property type="term" value="F:5S rRNA binding"/>
    <property type="evidence" value="ECO:0007669"/>
    <property type="project" value="InterPro"/>
</dbReference>
<comment type="caution">
    <text evidence="11">The sequence shown here is derived from an EMBL/GenBank/DDBJ whole genome shotgun (WGS) entry which is preliminary data.</text>
</comment>
<feature type="domain" description="Large ribosomal subunit protein uL18 C-terminal eukaryotes" evidence="10">
    <location>
        <begin position="244"/>
        <end position="296"/>
    </location>
</feature>
<proteinExistence type="inferred from homology"/>
<dbReference type="GO" id="GO:0006412">
    <property type="term" value="P:translation"/>
    <property type="evidence" value="ECO:0007669"/>
    <property type="project" value="InterPro"/>
</dbReference>
<evidence type="ECO:0000256" key="2">
    <source>
        <dbReference type="ARBA" id="ARBA00007116"/>
    </source>
</evidence>
<dbReference type="GO" id="GO:0003735">
    <property type="term" value="F:structural constituent of ribosome"/>
    <property type="evidence" value="ECO:0007669"/>
    <property type="project" value="InterPro"/>
</dbReference>
<name>A0AA88Y299_PINIB</name>
<evidence type="ECO:0000259" key="10">
    <source>
        <dbReference type="Pfam" id="PF14204"/>
    </source>
</evidence>
<dbReference type="Gene3D" id="3.30.420.100">
    <property type="match status" value="1"/>
</dbReference>
<dbReference type="GO" id="GO:0022625">
    <property type="term" value="C:cytosolic large ribosomal subunit"/>
    <property type="evidence" value="ECO:0007669"/>
    <property type="project" value="TreeGrafter"/>
</dbReference>
<keyword evidence="3" id="KW-0963">Cytoplasm</keyword>
<protein>
    <recommendedName>
        <fullName evidence="7">Large ribosomal subunit protein uL18</fullName>
    </recommendedName>
    <alternativeName>
        <fullName evidence="8">60S ribosomal protein L5</fullName>
    </alternativeName>
</protein>
<keyword evidence="4" id="KW-0699">rRNA-binding</keyword>
<evidence type="ECO:0000256" key="9">
    <source>
        <dbReference type="SAM" id="MobiDB-lite"/>
    </source>
</evidence>
<feature type="compositionally biased region" description="Basic residues" evidence="9">
    <location>
        <begin position="277"/>
        <end position="292"/>
    </location>
</feature>
<evidence type="ECO:0000256" key="1">
    <source>
        <dbReference type="ARBA" id="ARBA00004496"/>
    </source>
</evidence>
<dbReference type="CDD" id="cd00432">
    <property type="entry name" value="Ribosomal_L18_L5e"/>
    <property type="match status" value="1"/>
</dbReference>
<dbReference type="AlphaFoldDB" id="A0AA88Y299"/>
<evidence type="ECO:0000256" key="4">
    <source>
        <dbReference type="ARBA" id="ARBA00022730"/>
    </source>
</evidence>
<evidence type="ECO:0000313" key="11">
    <source>
        <dbReference type="EMBL" id="KAK3087888.1"/>
    </source>
</evidence>
<feature type="region of interest" description="Disordered" evidence="9">
    <location>
        <begin position="277"/>
        <end position="304"/>
    </location>
</feature>